<dbReference type="SUPFAM" id="SSF50182">
    <property type="entry name" value="Sm-like ribonucleoproteins"/>
    <property type="match status" value="1"/>
</dbReference>
<evidence type="ECO:0000313" key="7">
    <source>
        <dbReference type="EMBL" id="MFB9137470.1"/>
    </source>
</evidence>
<feature type="transmembrane region" description="Helical" evidence="5">
    <location>
        <begin position="165"/>
        <end position="184"/>
    </location>
</feature>
<dbReference type="PANTHER" id="PTHR30566:SF25">
    <property type="entry name" value="INNER MEMBRANE PROTEIN"/>
    <property type="match status" value="1"/>
</dbReference>
<feature type="transmembrane region" description="Helical" evidence="5">
    <location>
        <begin position="138"/>
        <end position="159"/>
    </location>
</feature>
<comment type="subcellular location">
    <subcellularLocation>
        <location evidence="1">Membrane</location>
    </subcellularLocation>
</comment>
<evidence type="ECO:0000256" key="4">
    <source>
        <dbReference type="ARBA" id="ARBA00023136"/>
    </source>
</evidence>
<evidence type="ECO:0000256" key="2">
    <source>
        <dbReference type="ARBA" id="ARBA00022692"/>
    </source>
</evidence>
<evidence type="ECO:0000256" key="1">
    <source>
        <dbReference type="ARBA" id="ARBA00004370"/>
    </source>
</evidence>
<dbReference type="Proteomes" id="UP001589645">
    <property type="component" value="Unassembled WGS sequence"/>
</dbReference>
<protein>
    <submittedName>
        <fullName evidence="7">Mechanosensitive ion channel family protein</fullName>
    </submittedName>
</protein>
<keyword evidence="3 5" id="KW-1133">Transmembrane helix</keyword>
<feature type="transmembrane region" description="Helical" evidence="5">
    <location>
        <begin position="60"/>
        <end position="78"/>
    </location>
</feature>
<sequence length="367" mass="42094">MQLHPEYYFTTYPLIATISLVAIAFLIGILCRAVMFSVLKFNARRGDRFLFESLQRHLKGSILLFIPCIIIHVWAGWLPLSAERIDLLRQVLQMLIVISLAMILIRLVRVVEDVLFKRYDISMADNLKARKARTQIIYVKKIAIVVIAFIATGIILLSFDSVRQYGTTILTGAGVAGIIVGFALQKTLSNLFAGIQIAFTQPIKIDDAVVVEGEWGWIEEINLTYVVVRIWDMRRLILPITYFTENSFQNWTRNTAQILGSVFIYTDYTMPLEPLREHFDKVLDNTEMWDGQAKAFQVSDCTDHIMTIRLLMTAKNSPVAWDLRCYVREEMIRFVQEHYPQCLPKTRAELSRVELPQDEGVASKPSP</sequence>
<dbReference type="Gene3D" id="2.30.30.60">
    <property type="match status" value="1"/>
</dbReference>
<dbReference type="EMBL" id="JBHMEP010000013">
    <property type="protein sequence ID" value="MFB9137470.1"/>
    <property type="molecule type" value="Genomic_DNA"/>
</dbReference>
<dbReference type="InterPro" id="IPR023408">
    <property type="entry name" value="MscS_beta-dom_sf"/>
</dbReference>
<evidence type="ECO:0000313" key="8">
    <source>
        <dbReference type="Proteomes" id="UP001589645"/>
    </source>
</evidence>
<dbReference type="InterPro" id="IPR006685">
    <property type="entry name" value="MscS_channel_2nd"/>
</dbReference>
<name>A0ABV5HU36_9VIBR</name>
<reference evidence="7 8" key="1">
    <citation type="submission" date="2024-09" db="EMBL/GenBank/DDBJ databases">
        <authorList>
            <person name="Sun Q."/>
            <person name="Mori K."/>
        </authorList>
    </citation>
    <scope>NUCLEOTIDE SEQUENCE [LARGE SCALE GENOMIC DNA]</scope>
    <source>
        <strain evidence="7 8">CECT 8064</strain>
    </source>
</reference>
<keyword evidence="8" id="KW-1185">Reference proteome</keyword>
<evidence type="ECO:0000256" key="3">
    <source>
        <dbReference type="ARBA" id="ARBA00022989"/>
    </source>
</evidence>
<dbReference type="Pfam" id="PF00924">
    <property type="entry name" value="MS_channel_2nd"/>
    <property type="match status" value="1"/>
</dbReference>
<feature type="transmembrane region" description="Helical" evidence="5">
    <location>
        <begin position="90"/>
        <end position="108"/>
    </location>
</feature>
<keyword evidence="4 5" id="KW-0472">Membrane</keyword>
<feature type="transmembrane region" description="Helical" evidence="5">
    <location>
        <begin position="12"/>
        <end position="39"/>
    </location>
</feature>
<evidence type="ECO:0000259" key="6">
    <source>
        <dbReference type="Pfam" id="PF00924"/>
    </source>
</evidence>
<proteinExistence type="predicted"/>
<keyword evidence="2 5" id="KW-0812">Transmembrane</keyword>
<feature type="domain" description="Mechanosensitive ion channel MscS" evidence="6">
    <location>
        <begin position="187"/>
        <end position="253"/>
    </location>
</feature>
<dbReference type="PANTHER" id="PTHR30566">
    <property type="entry name" value="YNAI-RELATED MECHANOSENSITIVE ION CHANNEL"/>
    <property type="match status" value="1"/>
</dbReference>
<evidence type="ECO:0000256" key="5">
    <source>
        <dbReference type="SAM" id="Phobius"/>
    </source>
</evidence>
<gene>
    <name evidence="7" type="ORF">ACFFUV_21135</name>
</gene>
<organism evidence="7 8">
    <name type="scientific">Vibrio olivae</name>
    <dbReference type="NCBI Taxonomy" id="1243002"/>
    <lineage>
        <taxon>Bacteria</taxon>
        <taxon>Pseudomonadati</taxon>
        <taxon>Pseudomonadota</taxon>
        <taxon>Gammaproteobacteria</taxon>
        <taxon>Vibrionales</taxon>
        <taxon>Vibrionaceae</taxon>
        <taxon>Vibrio</taxon>
    </lineage>
</organism>
<dbReference type="Gene3D" id="1.10.287.1260">
    <property type="match status" value="1"/>
</dbReference>
<accession>A0ABV5HU36</accession>
<dbReference type="RefSeq" id="WP_390197159.1">
    <property type="nucleotide sequence ID" value="NZ_JBHMEP010000013.1"/>
</dbReference>
<dbReference type="InterPro" id="IPR010920">
    <property type="entry name" value="LSM_dom_sf"/>
</dbReference>
<comment type="caution">
    <text evidence="7">The sequence shown here is derived from an EMBL/GenBank/DDBJ whole genome shotgun (WGS) entry which is preliminary data.</text>
</comment>